<keyword evidence="5" id="KW-1185">Reference proteome</keyword>
<dbReference type="InterPro" id="IPR050680">
    <property type="entry name" value="YpeA/RimI_acetyltransf"/>
</dbReference>
<evidence type="ECO:0000256" key="2">
    <source>
        <dbReference type="ARBA" id="ARBA00023315"/>
    </source>
</evidence>
<sequence>MSEAGGWPAGVVARPIDKGDVDALAVLYAAVEEAEDNGENYDADDLLEELADPDLDLAADTLALWSGDQIVGSAIVNCHPGAVETDRVSIGGFVHPSWRRRGLGRRLVSWGAERAQVLHLARNPDVPGVLQIGGNVNTPGIAELAADFGMTPARYFFSMECDLAQPIPAVTEPDGLQLVAFDPKWDEATRVAHNTAFLDHWGSNPRDSEFWKRWVTEARAFRGPMSWLLLDGDVVASYALGHEYVADTEATGIRELYVGQVGTLREYRGRGLARTVLASALAAAKADGYERASLGVDAENPTGALGLYERLGFVVRRKFVSYNKPMA</sequence>
<dbReference type="Gene3D" id="3.40.630.30">
    <property type="match status" value="1"/>
</dbReference>
<feature type="domain" description="N-acetyltransferase" evidence="3">
    <location>
        <begin position="165"/>
        <end position="327"/>
    </location>
</feature>
<dbReference type="SUPFAM" id="SSF55729">
    <property type="entry name" value="Acyl-CoA N-acyltransferases (Nat)"/>
    <property type="match status" value="2"/>
</dbReference>
<keyword evidence="2" id="KW-0012">Acyltransferase</keyword>
<dbReference type="RefSeq" id="WP_205114024.1">
    <property type="nucleotide sequence ID" value="NZ_JAFBCM010000001.1"/>
</dbReference>
<protein>
    <submittedName>
        <fullName evidence="4">GNAT family N-acetyltransferase</fullName>
    </submittedName>
</protein>
<name>A0ABV7YBJ9_9ACTN</name>
<dbReference type="InterPro" id="IPR016181">
    <property type="entry name" value="Acyl_CoA_acyltransferase"/>
</dbReference>
<dbReference type="InterPro" id="IPR000182">
    <property type="entry name" value="GNAT_dom"/>
</dbReference>
<organism evidence="4 5">
    <name type="scientific">Tenggerimyces flavus</name>
    <dbReference type="NCBI Taxonomy" id="1708749"/>
    <lineage>
        <taxon>Bacteria</taxon>
        <taxon>Bacillati</taxon>
        <taxon>Actinomycetota</taxon>
        <taxon>Actinomycetes</taxon>
        <taxon>Propionibacteriales</taxon>
        <taxon>Nocardioidaceae</taxon>
        <taxon>Tenggerimyces</taxon>
    </lineage>
</organism>
<dbReference type="PANTHER" id="PTHR43420">
    <property type="entry name" value="ACETYLTRANSFERASE"/>
    <property type="match status" value="1"/>
</dbReference>
<dbReference type="PROSITE" id="PS51186">
    <property type="entry name" value="GNAT"/>
    <property type="match status" value="2"/>
</dbReference>
<accession>A0ABV7YBJ9</accession>
<gene>
    <name evidence="4" type="ORF">ACFOUW_11895</name>
</gene>
<comment type="caution">
    <text evidence="4">The sequence shown here is derived from an EMBL/GenBank/DDBJ whole genome shotgun (WGS) entry which is preliminary data.</text>
</comment>
<evidence type="ECO:0000259" key="3">
    <source>
        <dbReference type="PROSITE" id="PS51186"/>
    </source>
</evidence>
<dbReference type="Proteomes" id="UP001595699">
    <property type="component" value="Unassembled WGS sequence"/>
</dbReference>
<keyword evidence="1" id="KW-0808">Transferase</keyword>
<evidence type="ECO:0000313" key="5">
    <source>
        <dbReference type="Proteomes" id="UP001595699"/>
    </source>
</evidence>
<proteinExistence type="predicted"/>
<feature type="domain" description="N-acetyltransferase" evidence="3">
    <location>
        <begin position="11"/>
        <end position="168"/>
    </location>
</feature>
<evidence type="ECO:0000313" key="4">
    <source>
        <dbReference type="EMBL" id="MFC3761543.1"/>
    </source>
</evidence>
<dbReference type="Pfam" id="PF00583">
    <property type="entry name" value="Acetyltransf_1"/>
    <property type="match status" value="2"/>
</dbReference>
<reference evidence="5" key="1">
    <citation type="journal article" date="2019" name="Int. J. Syst. Evol. Microbiol.">
        <title>The Global Catalogue of Microorganisms (GCM) 10K type strain sequencing project: providing services to taxonomists for standard genome sequencing and annotation.</title>
        <authorList>
            <consortium name="The Broad Institute Genomics Platform"/>
            <consortium name="The Broad Institute Genome Sequencing Center for Infectious Disease"/>
            <person name="Wu L."/>
            <person name="Ma J."/>
        </authorList>
    </citation>
    <scope>NUCLEOTIDE SEQUENCE [LARGE SCALE GENOMIC DNA]</scope>
    <source>
        <strain evidence="5">CGMCC 4.7241</strain>
    </source>
</reference>
<evidence type="ECO:0000256" key="1">
    <source>
        <dbReference type="ARBA" id="ARBA00022679"/>
    </source>
</evidence>
<dbReference type="EMBL" id="JBHRZH010000009">
    <property type="protein sequence ID" value="MFC3761543.1"/>
    <property type="molecule type" value="Genomic_DNA"/>
</dbReference>